<evidence type="ECO:0000259" key="1">
    <source>
        <dbReference type="Pfam" id="PF08874"/>
    </source>
</evidence>
<dbReference type="InterPro" id="IPR014973">
    <property type="entry name" value="DUF1835"/>
</dbReference>
<dbReference type="InterPro" id="IPR022123">
    <property type="entry name" value="DUF3658"/>
</dbReference>
<dbReference type="Proteomes" id="UP000786387">
    <property type="component" value="Unassembled WGS sequence"/>
</dbReference>
<name>A0ABR5Z6D1_9GAMM</name>
<sequence>MIPAGWHLTCGDLAAESVAIVTAGQPDMKVRVMRDDLAVGPLRDVDAERCPARAWFWEAVWPGGAEPRPDFANDLAGDARWLAELPGQGLGVTVWHGDSASEQLLLARVCAALEGSPLPLFEVACGTGDSRVGTRMAVSMHRPAALAERIRPQRIDAARQRQLAAQWRGAVAADADIRRWREGQFFGERFDAIDAQLVAATEPDWRPLARAMAEVMRHCDGFFPTDYFLYWRARELARGGRLELDGVPGAQYSALQVRRAASA</sequence>
<reference evidence="3 4" key="1">
    <citation type="submission" date="2020-02" db="EMBL/GenBank/DDBJ databases">
        <title>Synteny-based analysis reveals conserved mechanism for high triclosan tolerance in Pseudomonas, as well as instances of horizontal transfer.</title>
        <authorList>
            <person name="Mcfarland A.G."/>
            <person name="Bertucci H.K."/>
            <person name="Litmann E."/>
            <person name="Shen J."/>
            <person name="Huttenhower C."/>
            <person name="Hartmann E.M."/>
        </authorList>
    </citation>
    <scope>NUCLEOTIDE SEQUENCE [LARGE SCALE GENOMIC DNA]</scope>
    <source>
        <strain evidence="3 4">115A1</strain>
    </source>
</reference>
<feature type="domain" description="DUF1835" evidence="1">
    <location>
        <begin position="7"/>
        <end position="125"/>
    </location>
</feature>
<keyword evidence="4" id="KW-1185">Reference proteome</keyword>
<dbReference type="Pfam" id="PF08874">
    <property type="entry name" value="DUF1835"/>
    <property type="match status" value="1"/>
</dbReference>
<dbReference type="Pfam" id="PF12395">
    <property type="entry name" value="DUF3658"/>
    <property type="match status" value="1"/>
</dbReference>
<feature type="domain" description="DUF3658" evidence="2">
    <location>
        <begin position="152"/>
        <end position="249"/>
    </location>
</feature>
<gene>
    <name evidence="3" type="ORF">G7026_20730</name>
</gene>
<comment type="caution">
    <text evidence="3">The sequence shown here is derived from an EMBL/GenBank/DDBJ whole genome shotgun (WGS) entry which is preliminary data.</text>
</comment>
<evidence type="ECO:0000313" key="4">
    <source>
        <dbReference type="Proteomes" id="UP000786387"/>
    </source>
</evidence>
<dbReference type="EMBL" id="JAAMRF010000012">
    <property type="protein sequence ID" value="MBA1275774.1"/>
    <property type="molecule type" value="Genomic_DNA"/>
</dbReference>
<protein>
    <submittedName>
        <fullName evidence="3">DUF1835 domain-containing protein</fullName>
    </submittedName>
</protein>
<dbReference type="RefSeq" id="WP_181072966.1">
    <property type="nucleotide sequence ID" value="NZ_JAAMRF010000012.1"/>
</dbReference>
<organism evidence="3 4">
    <name type="scientific">Stutzerimonas azotifigens</name>
    <dbReference type="NCBI Taxonomy" id="291995"/>
    <lineage>
        <taxon>Bacteria</taxon>
        <taxon>Pseudomonadati</taxon>
        <taxon>Pseudomonadota</taxon>
        <taxon>Gammaproteobacteria</taxon>
        <taxon>Pseudomonadales</taxon>
        <taxon>Pseudomonadaceae</taxon>
        <taxon>Stutzerimonas</taxon>
    </lineage>
</organism>
<accession>A0ABR5Z6D1</accession>
<proteinExistence type="predicted"/>
<evidence type="ECO:0000259" key="2">
    <source>
        <dbReference type="Pfam" id="PF12395"/>
    </source>
</evidence>
<evidence type="ECO:0000313" key="3">
    <source>
        <dbReference type="EMBL" id="MBA1275774.1"/>
    </source>
</evidence>